<protein>
    <submittedName>
        <fullName evidence="1">Uncharacterized protein</fullName>
    </submittedName>
</protein>
<proteinExistence type="predicted"/>
<sequence>MTTDEVRDFVDRFMPAYKTYLKGLYAEPTESTSPLANVPRLIFSITSAREPAAKPVEFNFISEALKD</sequence>
<comment type="caution">
    <text evidence="1">The sequence shown here is derived from an EMBL/GenBank/DDBJ whole genome shotgun (WGS) entry which is preliminary data.</text>
</comment>
<reference evidence="1" key="1">
    <citation type="submission" date="2020-04" db="EMBL/GenBank/DDBJ databases">
        <title>Hybrid Assembly of Korean Phytophthora infestans isolates.</title>
        <authorList>
            <person name="Prokchorchik M."/>
            <person name="Lee Y."/>
            <person name="Seo J."/>
            <person name="Cho J.-H."/>
            <person name="Park Y.-E."/>
            <person name="Jang D.-C."/>
            <person name="Im J.-S."/>
            <person name="Choi J.-G."/>
            <person name="Park H.-J."/>
            <person name="Lee G.-B."/>
            <person name="Lee Y.-G."/>
            <person name="Hong S.-Y."/>
            <person name="Cho K."/>
            <person name="Sohn K.H."/>
        </authorList>
    </citation>
    <scope>NUCLEOTIDE SEQUENCE</scope>
    <source>
        <strain evidence="1">KR_1_A1</strain>
    </source>
</reference>
<evidence type="ECO:0000313" key="2">
    <source>
        <dbReference type="Proteomes" id="UP000602510"/>
    </source>
</evidence>
<dbReference type="EMBL" id="WSZM01000987">
    <property type="protein sequence ID" value="KAF4028680.1"/>
    <property type="molecule type" value="Genomic_DNA"/>
</dbReference>
<dbReference type="InterPro" id="IPR027417">
    <property type="entry name" value="P-loop_NTPase"/>
</dbReference>
<evidence type="ECO:0000313" key="1">
    <source>
        <dbReference type="EMBL" id="KAF4028680.1"/>
    </source>
</evidence>
<gene>
    <name evidence="1" type="ORF">GN244_ATG19629</name>
</gene>
<dbReference type="Gene3D" id="3.40.50.300">
    <property type="entry name" value="P-loop containing nucleotide triphosphate hydrolases"/>
    <property type="match status" value="1"/>
</dbReference>
<organism evidence="1 2">
    <name type="scientific">Phytophthora infestans</name>
    <name type="common">Potato late blight agent</name>
    <name type="synonym">Botrytis infestans</name>
    <dbReference type="NCBI Taxonomy" id="4787"/>
    <lineage>
        <taxon>Eukaryota</taxon>
        <taxon>Sar</taxon>
        <taxon>Stramenopiles</taxon>
        <taxon>Oomycota</taxon>
        <taxon>Peronosporomycetes</taxon>
        <taxon>Peronosporales</taxon>
        <taxon>Peronosporaceae</taxon>
        <taxon>Phytophthora</taxon>
    </lineage>
</organism>
<dbReference type="AlphaFoldDB" id="A0A833SPR2"/>
<accession>A0A833SPR2</accession>
<dbReference type="Proteomes" id="UP000602510">
    <property type="component" value="Unassembled WGS sequence"/>
</dbReference>
<name>A0A833SPR2_PHYIN</name>
<keyword evidence="2" id="KW-1185">Reference proteome</keyword>